<gene>
    <name evidence="9" type="ORF">EKG38_18820</name>
</gene>
<dbReference type="EMBL" id="RXNU01000012">
    <property type="protein sequence ID" value="RTR37513.1"/>
    <property type="molecule type" value="Genomic_DNA"/>
</dbReference>
<keyword evidence="3" id="KW-0812">Transmembrane</keyword>
<keyword evidence="1" id="KW-0813">Transport</keyword>
<dbReference type="OrthoDB" id="784582at2"/>
<keyword evidence="8" id="KW-0175">Coiled coil</keyword>
<evidence type="ECO:0000313" key="10">
    <source>
        <dbReference type="Proteomes" id="UP000267448"/>
    </source>
</evidence>
<keyword evidence="5" id="KW-0406">Ion transport</keyword>
<protein>
    <submittedName>
        <fullName evidence="9">Porin</fullName>
    </submittedName>
</protein>
<dbReference type="Gene3D" id="2.40.160.10">
    <property type="entry name" value="Porin"/>
    <property type="match status" value="1"/>
</dbReference>
<dbReference type="InterPro" id="IPR050298">
    <property type="entry name" value="Gram-neg_bact_OMP"/>
</dbReference>
<dbReference type="PANTHER" id="PTHR34501">
    <property type="entry name" value="PROTEIN YDDL-RELATED"/>
    <property type="match status" value="1"/>
</dbReference>
<dbReference type="InterPro" id="IPR023614">
    <property type="entry name" value="Porin_dom_sf"/>
</dbReference>
<evidence type="ECO:0000256" key="1">
    <source>
        <dbReference type="ARBA" id="ARBA00022448"/>
    </source>
</evidence>
<dbReference type="PANTHER" id="PTHR34501:SF9">
    <property type="entry name" value="MAJOR OUTER MEMBRANE PROTEIN P.IA"/>
    <property type="match status" value="1"/>
</dbReference>
<evidence type="ECO:0000256" key="7">
    <source>
        <dbReference type="ARBA" id="ARBA00023237"/>
    </source>
</evidence>
<evidence type="ECO:0000256" key="3">
    <source>
        <dbReference type="ARBA" id="ARBA00022692"/>
    </source>
</evidence>
<evidence type="ECO:0000313" key="9">
    <source>
        <dbReference type="EMBL" id="RTR37513.1"/>
    </source>
</evidence>
<evidence type="ECO:0000256" key="2">
    <source>
        <dbReference type="ARBA" id="ARBA00022452"/>
    </source>
</evidence>
<dbReference type="GO" id="GO:0046930">
    <property type="term" value="C:pore complex"/>
    <property type="evidence" value="ECO:0007669"/>
    <property type="project" value="UniProtKB-KW"/>
</dbReference>
<proteinExistence type="predicted"/>
<dbReference type="SUPFAM" id="SSF56935">
    <property type="entry name" value="Porins"/>
    <property type="match status" value="1"/>
</dbReference>
<dbReference type="GO" id="GO:0015288">
    <property type="term" value="F:porin activity"/>
    <property type="evidence" value="ECO:0007669"/>
    <property type="project" value="UniProtKB-KW"/>
</dbReference>
<keyword evidence="10" id="KW-1185">Reference proteome</keyword>
<dbReference type="GO" id="GO:0006811">
    <property type="term" value="P:monoatomic ion transport"/>
    <property type="evidence" value="ECO:0007669"/>
    <property type="project" value="UniProtKB-KW"/>
</dbReference>
<dbReference type="Proteomes" id="UP000267448">
    <property type="component" value="Unassembled WGS sequence"/>
</dbReference>
<keyword evidence="4" id="KW-0732">Signal</keyword>
<feature type="coiled-coil region" evidence="8">
    <location>
        <begin position="23"/>
        <end position="60"/>
    </location>
</feature>
<keyword evidence="6" id="KW-0626">Porin</keyword>
<keyword evidence="2" id="KW-1134">Transmembrane beta strand</keyword>
<evidence type="ECO:0000256" key="4">
    <source>
        <dbReference type="ARBA" id="ARBA00022729"/>
    </source>
</evidence>
<keyword evidence="2" id="KW-0472">Membrane</keyword>
<organism evidence="9 10">
    <name type="scientific">Shewanella canadensis</name>
    <dbReference type="NCBI Taxonomy" id="271096"/>
    <lineage>
        <taxon>Bacteria</taxon>
        <taxon>Pseudomonadati</taxon>
        <taxon>Pseudomonadota</taxon>
        <taxon>Gammaproteobacteria</taxon>
        <taxon>Alteromonadales</taxon>
        <taxon>Shewanellaceae</taxon>
        <taxon>Shewanella</taxon>
    </lineage>
</organism>
<dbReference type="AlphaFoldDB" id="A0A431WPY0"/>
<sequence>MRNNLLANLIIILICVGAFSTRAVGADITLESLKLQIEKLQDQVKQLEEAQLQAQQQQVQVVAVPAVEPAPDKLTSDTSKKTNNTISAYATMRPTFGYIDEDGDSFYDVRDALSRAGIRATNEFMPGWTAELHGEWSIDMANSGDFGKARKAYAAVASPYGRVGIGKDRPPQYLLIAEYVDIFNHANSPFAYDAESVFFVDNMLTYHLQTGKFSWLAAGQFDGGSGSDDADLVNLGVGFDHGEFHGAISYLIEDSLASEVITGEDEVWAASLAHGFDNGLYLAAAYQERTYKRDQISQDRDGHTIDLAAAYPLGEQFKVKLGYFEFDDGYGQFISRKFDGYNTTLEWLPDENLRFHIEYLYRDMDYFEDFSSWVVGFRYDFAKEWQF</sequence>
<evidence type="ECO:0000256" key="6">
    <source>
        <dbReference type="ARBA" id="ARBA00023114"/>
    </source>
</evidence>
<evidence type="ECO:0000256" key="5">
    <source>
        <dbReference type="ARBA" id="ARBA00023065"/>
    </source>
</evidence>
<name>A0A431WPY0_9GAMM</name>
<keyword evidence="7" id="KW-0998">Cell outer membrane</keyword>
<evidence type="ECO:0000256" key="8">
    <source>
        <dbReference type="SAM" id="Coils"/>
    </source>
</evidence>
<comment type="caution">
    <text evidence="9">The sequence shown here is derived from an EMBL/GenBank/DDBJ whole genome shotgun (WGS) entry which is preliminary data.</text>
</comment>
<accession>A0A431WPY0</accession>
<reference evidence="9 10" key="1">
    <citation type="submission" date="2018-12" db="EMBL/GenBank/DDBJ databases">
        <authorList>
            <person name="Yu L."/>
        </authorList>
    </citation>
    <scope>NUCLEOTIDE SEQUENCE [LARGE SCALE GENOMIC DNA]</scope>
    <source>
        <strain evidence="9 10">HAW-EB2</strain>
    </source>
</reference>
<dbReference type="RefSeq" id="WP_126521928.1">
    <property type="nucleotide sequence ID" value="NZ_RXNU01000012.1"/>
</dbReference>